<feature type="domain" description="DUF3669" evidence="2">
    <location>
        <begin position="531"/>
        <end position="593"/>
    </location>
</feature>
<evidence type="ECO:0000259" key="2">
    <source>
        <dbReference type="Pfam" id="PF12417"/>
    </source>
</evidence>
<dbReference type="EMBL" id="LCWV01000001">
    <property type="protein sequence ID" value="PWI76511.1"/>
    <property type="molecule type" value="Genomic_DNA"/>
</dbReference>
<gene>
    <name evidence="3" type="ORF">PCL_03705</name>
</gene>
<reference evidence="3 4" key="1">
    <citation type="journal article" date="2016" name="Front. Microbiol.">
        <title>Genome and transcriptome sequences reveal the specific parasitism of the nematophagous Purpureocillium lilacinum 36-1.</title>
        <authorList>
            <person name="Xie J."/>
            <person name="Li S."/>
            <person name="Mo C."/>
            <person name="Xiao X."/>
            <person name="Peng D."/>
            <person name="Wang G."/>
            <person name="Xiao Y."/>
        </authorList>
    </citation>
    <scope>NUCLEOTIDE SEQUENCE [LARGE SCALE GENOMIC DNA]</scope>
    <source>
        <strain evidence="3 4">36-1</strain>
    </source>
</reference>
<comment type="caution">
    <text evidence="3">The sequence shown here is derived from an EMBL/GenBank/DDBJ whole genome shotgun (WGS) entry which is preliminary data.</text>
</comment>
<dbReference type="InterPro" id="IPR022137">
    <property type="entry name" value="Znf_prot_DUF3669"/>
</dbReference>
<organism evidence="3 4">
    <name type="scientific">Purpureocillium lilacinum</name>
    <name type="common">Paecilomyces lilacinus</name>
    <dbReference type="NCBI Taxonomy" id="33203"/>
    <lineage>
        <taxon>Eukaryota</taxon>
        <taxon>Fungi</taxon>
        <taxon>Dikarya</taxon>
        <taxon>Ascomycota</taxon>
        <taxon>Pezizomycotina</taxon>
        <taxon>Sordariomycetes</taxon>
        <taxon>Hypocreomycetidae</taxon>
        <taxon>Hypocreales</taxon>
        <taxon>Ophiocordycipitaceae</taxon>
        <taxon>Purpureocillium</taxon>
    </lineage>
</organism>
<evidence type="ECO:0000313" key="3">
    <source>
        <dbReference type="EMBL" id="PWI76511.1"/>
    </source>
</evidence>
<name>A0A2U3EPT3_PURLI</name>
<dbReference type="Pfam" id="PF12417">
    <property type="entry name" value="DUF3669"/>
    <property type="match status" value="1"/>
</dbReference>
<evidence type="ECO:0000256" key="1">
    <source>
        <dbReference type="SAM" id="MobiDB-lite"/>
    </source>
</evidence>
<sequence length="638" mass="71653">MRMHNINPGVLGAAATAREVLRRHTVTLVSVICDRPAASPSRLRTHVAQHHRIGATPSEADARFANTPTRLEEGMAPLSYNRALWGMREAAAWPDARRAKGWAIGRVFAHAAPFHLQLTTAVIGLPLTAMAPFYVSAAAKPITASCLCLLHHTHVRWLTRDIAPSESREKHVHWAPVESRTLEEALYGPNAFDPSRYPRSPDGVEEPADRHATNRRDLTSCRLRTSQDDAHCHPAPSAPRPLSEPCWVSEVKPSIKLKDLLTIGDRVTARFEALFPGDACNEIIQEREGYVKIGVGACGAVFAEPGQPYAFKLAKNQDGSDLWNDYRMHKRIAQRFALYGSTRFQIPSCGYFVPKTDTLFWERHKRLALGARETCDTPCAVLAMERISPLPKVTRFAIVQRFCRRDIRELAMSSKANEDCLVRPYLGSMHGNDTCFLSLRNFKLHLNHMRDLDINATDIARRMAEALAIMHWSAQTDARDIEFVLGGSRPRVRLVAPGPALVGESAGIEEQAYTGPSSRGFPDFLQRVTDLWVLDFNQVRPITMNLAGVLQAIEAFRMNDPYFPRPLQESPIQKQVWEAFAKRYLDTSAYIIEFEGLGNGNKLAQYLPRWFISGLTGKERGRQSEENMRKPGHNWGKQ</sequence>
<protein>
    <recommendedName>
        <fullName evidence="2">DUF3669 domain-containing protein</fullName>
    </recommendedName>
</protein>
<dbReference type="PANTHER" id="PTHR40780">
    <property type="entry name" value="DUF3669 DOMAIN-CONTAINING PROTEIN"/>
    <property type="match status" value="1"/>
</dbReference>
<dbReference type="AlphaFoldDB" id="A0A2U3EPT3"/>
<accession>A0A2U3EPT3</accession>
<feature type="compositionally biased region" description="Basic and acidic residues" evidence="1">
    <location>
        <begin position="207"/>
        <end position="217"/>
    </location>
</feature>
<evidence type="ECO:0000313" key="4">
    <source>
        <dbReference type="Proteomes" id="UP000245956"/>
    </source>
</evidence>
<dbReference type="PANTHER" id="PTHR40780:SF2">
    <property type="entry name" value="DUF3669 DOMAIN-CONTAINING PROTEIN"/>
    <property type="match status" value="1"/>
</dbReference>
<proteinExistence type="predicted"/>
<feature type="region of interest" description="Disordered" evidence="1">
    <location>
        <begin position="189"/>
        <end position="217"/>
    </location>
</feature>
<dbReference type="Proteomes" id="UP000245956">
    <property type="component" value="Unassembled WGS sequence"/>
</dbReference>